<organism evidence="1 2">
    <name type="scientific">Methanimicrococcus stummii</name>
    <dbReference type="NCBI Taxonomy" id="3028294"/>
    <lineage>
        <taxon>Archaea</taxon>
        <taxon>Methanobacteriati</taxon>
        <taxon>Methanobacteriota</taxon>
        <taxon>Stenosarchaea group</taxon>
        <taxon>Methanomicrobia</taxon>
        <taxon>Methanosarcinales</taxon>
        <taxon>Methanosarcinaceae</taxon>
        <taxon>Methanimicrococcus</taxon>
    </lineage>
</organism>
<name>A0AA96V998_9EURY</name>
<sequence>MQYHTAIIFILILMASMISGCLDNIDSTDDQTNLNKTEYEKIIATFGINPDGSFSSSTCDIDKLTADGALDKYLYKNGGFVKGYGYSLYPDSSSKKIAVIVLVGEQYRENLTEEDLAEFKEVTGILENYAAEWQKGSLPVVFKIEIIKMY</sequence>
<protein>
    <submittedName>
        <fullName evidence="1">Uncharacterized protein</fullName>
    </submittedName>
</protein>
<reference evidence="1 2" key="1">
    <citation type="submission" date="2023-07" db="EMBL/GenBank/DDBJ databases">
        <title>Closed genome sequence of Methanimicrococcus sp. Es2.</title>
        <authorList>
            <person name="Protasov E."/>
            <person name="Platt K."/>
            <person name="Reeh H."/>
            <person name="Poehlein A."/>
            <person name="Daniel R."/>
            <person name="Brune A."/>
        </authorList>
    </citation>
    <scope>NUCLEOTIDE SEQUENCE [LARGE SCALE GENOMIC DNA]</scope>
    <source>
        <strain evidence="1 2">Es2</strain>
    </source>
</reference>
<gene>
    <name evidence="1" type="ORF">MmiEs2_08330</name>
</gene>
<accession>A0AA96V998</accession>
<dbReference type="KEGG" id="mees:MmiEs2_08330"/>
<keyword evidence="2" id="KW-1185">Reference proteome</keyword>
<proteinExistence type="predicted"/>
<evidence type="ECO:0000313" key="2">
    <source>
        <dbReference type="Proteomes" id="UP001302662"/>
    </source>
</evidence>
<dbReference type="Proteomes" id="UP001302662">
    <property type="component" value="Chromosome"/>
</dbReference>
<dbReference type="EMBL" id="CP131062">
    <property type="protein sequence ID" value="WNY28633.1"/>
    <property type="molecule type" value="Genomic_DNA"/>
</dbReference>
<dbReference type="AlphaFoldDB" id="A0AA96V998"/>
<evidence type="ECO:0000313" key="1">
    <source>
        <dbReference type="EMBL" id="WNY28633.1"/>
    </source>
</evidence>